<accession>A0A5K0Z5L0</accession>
<dbReference type="Gramene" id="NC13G0027660.1">
    <property type="protein sequence ID" value="NC13G0027660.1:cds"/>
    <property type="gene ID" value="NC13G0027660"/>
</dbReference>
<evidence type="ECO:0000313" key="1">
    <source>
        <dbReference type="EMBL" id="VVV84886.1"/>
    </source>
</evidence>
<dbReference type="EMBL" id="LR721778">
    <property type="protein sequence ID" value="VVV84886.1"/>
    <property type="molecule type" value="Genomic_DNA"/>
</dbReference>
<name>A0A5K0Z5L0_9MAGN</name>
<dbReference type="AlphaFoldDB" id="A0A5K0Z5L0"/>
<sequence length="71" mass="7866">MLTRRDIRWEWRDDGVAPLTGGTGRKGRRLDGESETVDWGKCRQSKDMMVMLEPVRAAEASALGGGKFGNV</sequence>
<gene>
    <name evidence="1" type="ORF">NYM_LOCUS9504</name>
</gene>
<organism evidence="1">
    <name type="scientific">Nymphaea colorata</name>
    <name type="common">pocket water lily</name>
    <dbReference type="NCBI Taxonomy" id="210225"/>
    <lineage>
        <taxon>Eukaryota</taxon>
        <taxon>Viridiplantae</taxon>
        <taxon>Streptophyta</taxon>
        <taxon>Embryophyta</taxon>
        <taxon>Tracheophyta</taxon>
        <taxon>Spermatophyta</taxon>
        <taxon>Magnoliopsida</taxon>
        <taxon>Nymphaeales</taxon>
        <taxon>Nymphaeaceae</taxon>
        <taxon>Nymphaea</taxon>
    </lineage>
</organism>
<reference evidence="1" key="1">
    <citation type="submission" date="2019-09" db="EMBL/GenBank/DDBJ databases">
        <authorList>
            <person name="Zhang L."/>
        </authorList>
    </citation>
    <scope>NUCLEOTIDE SEQUENCE</scope>
</reference>
<proteinExistence type="predicted"/>
<protein>
    <submittedName>
        <fullName evidence="1">Uncharacterized protein</fullName>
    </submittedName>
</protein>